<dbReference type="InterPro" id="IPR036318">
    <property type="entry name" value="FAD-bd_PCMH-like_sf"/>
</dbReference>
<dbReference type="Gene3D" id="3.30.465.10">
    <property type="match status" value="1"/>
</dbReference>
<comment type="similarity">
    <text evidence="2">Belongs to the oxygen-dependent FAD-linked oxidoreductase family.</text>
</comment>
<dbReference type="Gene3D" id="3.40.462.20">
    <property type="match status" value="1"/>
</dbReference>
<sequence>MKLGRRTFLKLAGATAAGAAATACSAAPPASVPSSAPGTSLPPSSSVPPPSGPPDWAALRKKVSLLLPGDSGYDNAKRVFNPAFDGREPAAIALCAKPEDVQAAVSAAARRIPIAARGGGHSYGGYSVPDGGLMIDLGGMSSVDVQGEQVVIGAGAKLKDVYAKLGGAGRCLPAGSCPTVGIAGLTLGGGIGVLARKYGLTCDHLVSAQIVTADGKLRTASADSEPDLFWALRGGGGGNFGVVTSFTFRTDPAPSAVSVFSLRFPAGSANDVLAQWQRWLPEAPPELWANVVLSGGSPVGCRVSGCYVGDSASLTTELSRLTDKSGATQTMKQLDYLGAMKYFSGSENRQSFVASSRILGEPADPAKLTSALSGRRGMDVLIDGLGGAVAEIAPGDTAFWHRKAIGSVQIYSQADPRNRSAATDSVAEVVTGIGLGGGYVNYIDPALPDWMTAYYGDNATRLKQVAKTYDPDKVFGFAQGITPG</sequence>
<dbReference type="PANTHER" id="PTHR42973:SF39">
    <property type="entry name" value="FAD-BINDING PCMH-TYPE DOMAIN-CONTAINING PROTEIN"/>
    <property type="match status" value="1"/>
</dbReference>
<name>A0A193C8E1_AMYOR</name>
<organism evidence="9 10">
    <name type="scientific">Amycolatopsis orientalis</name>
    <name type="common">Nocardia orientalis</name>
    <dbReference type="NCBI Taxonomy" id="31958"/>
    <lineage>
        <taxon>Bacteria</taxon>
        <taxon>Bacillati</taxon>
        <taxon>Actinomycetota</taxon>
        <taxon>Actinomycetes</taxon>
        <taxon>Pseudonocardiales</taxon>
        <taxon>Pseudonocardiaceae</taxon>
        <taxon>Amycolatopsis</taxon>
    </lineage>
</organism>
<dbReference type="InterPro" id="IPR012951">
    <property type="entry name" value="BBE"/>
</dbReference>
<dbReference type="AlphaFoldDB" id="A0A193C8E1"/>
<keyword evidence="5" id="KW-0560">Oxidoreductase</keyword>
<dbReference type="InterPro" id="IPR050416">
    <property type="entry name" value="FAD-linked_Oxidoreductase"/>
</dbReference>
<feature type="signal peptide" evidence="7">
    <location>
        <begin position="1"/>
        <end position="26"/>
    </location>
</feature>
<dbReference type="PROSITE" id="PS51387">
    <property type="entry name" value="FAD_PCMH"/>
    <property type="match status" value="1"/>
</dbReference>
<proteinExistence type="inferred from homology"/>
<evidence type="ECO:0000259" key="8">
    <source>
        <dbReference type="PROSITE" id="PS51387"/>
    </source>
</evidence>
<keyword evidence="3" id="KW-0285">Flavoprotein</keyword>
<keyword evidence="4" id="KW-0274">FAD</keyword>
<dbReference type="PANTHER" id="PTHR42973">
    <property type="entry name" value="BINDING OXIDOREDUCTASE, PUTATIVE (AFU_ORTHOLOGUE AFUA_1G17690)-RELATED"/>
    <property type="match status" value="1"/>
</dbReference>
<evidence type="ECO:0000313" key="10">
    <source>
        <dbReference type="Proteomes" id="UP000093695"/>
    </source>
</evidence>
<dbReference type="InterPro" id="IPR016167">
    <property type="entry name" value="FAD-bd_PCMH_sub1"/>
</dbReference>
<dbReference type="InterPro" id="IPR016169">
    <property type="entry name" value="FAD-bd_PCMH_sub2"/>
</dbReference>
<dbReference type="GO" id="GO:0071949">
    <property type="term" value="F:FAD binding"/>
    <property type="evidence" value="ECO:0007669"/>
    <property type="project" value="InterPro"/>
</dbReference>
<dbReference type="Pfam" id="PF01565">
    <property type="entry name" value="FAD_binding_4"/>
    <property type="match status" value="1"/>
</dbReference>
<protein>
    <submittedName>
        <fullName evidence="9">FAD-binding dehydrogenase</fullName>
    </submittedName>
</protein>
<feature type="region of interest" description="Disordered" evidence="6">
    <location>
        <begin position="27"/>
        <end position="55"/>
    </location>
</feature>
<dbReference type="GO" id="GO:0016491">
    <property type="term" value="F:oxidoreductase activity"/>
    <property type="evidence" value="ECO:0007669"/>
    <property type="project" value="UniProtKB-KW"/>
</dbReference>
<keyword evidence="10" id="KW-1185">Reference proteome</keyword>
<dbReference type="STRING" id="31958.SD37_37385"/>
<dbReference type="Gene3D" id="3.30.43.10">
    <property type="entry name" value="Uridine Diphospho-n-acetylenolpyruvylglucosamine Reductase, domain 2"/>
    <property type="match status" value="1"/>
</dbReference>
<evidence type="ECO:0000256" key="2">
    <source>
        <dbReference type="ARBA" id="ARBA00005466"/>
    </source>
</evidence>
<dbReference type="PROSITE" id="PS51257">
    <property type="entry name" value="PROKAR_LIPOPROTEIN"/>
    <property type="match status" value="1"/>
</dbReference>
<dbReference type="eggNOG" id="COG0277">
    <property type="taxonomic scope" value="Bacteria"/>
</dbReference>
<dbReference type="RefSeq" id="WP_044855676.1">
    <property type="nucleotide sequence ID" value="NZ_CP016174.1"/>
</dbReference>
<comment type="cofactor">
    <cofactor evidence="1">
        <name>FAD</name>
        <dbReference type="ChEBI" id="CHEBI:57692"/>
    </cofactor>
</comment>
<evidence type="ECO:0000256" key="3">
    <source>
        <dbReference type="ARBA" id="ARBA00022630"/>
    </source>
</evidence>
<evidence type="ECO:0000256" key="4">
    <source>
        <dbReference type="ARBA" id="ARBA00022827"/>
    </source>
</evidence>
<dbReference type="InterPro" id="IPR016166">
    <property type="entry name" value="FAD-bd_PCMH"/>
</dbReference>
<reference evidence="9 10" key="1">
    <citation type="journal article" date="2015" name="Genome Announc.">
        <title>Draft Genome Sequence of Norvancomycin-Producing Strain Amycolatopsis orientalis CPCC200066.</title>
        <authorList>
            <person name="Lei X."/>
            <person name="Yuan F."/>
            <person name="Shi Y."/>
            <person name="Li X."/>
            <person name="Wang L."/>
            <person name="Hong B."/>
        </authorList>
    </citation>
    <scope>NUCLEOTIDE SEQUENCE [LARGE SCALE GENOMIC DNA]</scope>
    <source>
        <strain evidence="9 10">B-37</strain>
    </source>
</reference>
<keyword evidence="7" id="KW-0732">Signal</keyword>
<evidence type="ECO:0000313" key="9">
    <source>
        <dbReference type="EMBL" id="ANN20709.1"/>
    </source>
</evidence>
<dbReference type="PROSITE" id="PS51318">
    <property type="entry name" value="TAT"/>
    <property type="match status" value="1"/>
</dbReference>
<evidence type="ECO:0000256" key="6">
    <source>
        <dbReference type="SAM" id="MobiDB-lite"/>
    </source>
</evidence>
<dbReference type="Proteomes" id="UP000093695">
    <property type="component" value="Chromosome"/>
</dbReference>
<dbReference type="SUPFAM" id="SSF56176">
    <property type="entry name" value="FAD-binding/transporter-associated domain-like"/>
    <property type="match status" value="1"/>
</dbReference>
<evidence type="ECO:0000256" key="1">
    <source>
        <dbReference type="ARBA" id="ARBA00001974"/>
    </source>
</evidence>
<dbReference type="InterPro" id="IPR006311">
    <property type="entry name" value="TAT_signal"/>
</dbReference>
<dbReference type="KEGG" id="aori:SD37_37385"/>
<evidence type="ECO:0000256" key="5">
    <source>
        <dbReference type="ARBA" id="ARBA00023002"/>
    </source>
</evidence>
<evidence type="ECO:0000256" key="7">
    <source>
        <dbReference type="SAM" id="SignalP"/>
    </source>
</evidence>
<accession>A0A193C8E1</accession>
<feature type="compositionally biased region" description="Low complexity" evidence="6">
    <location>
        <begin position="27"/>
        <end position="44"/>
    </location>
</feature>
<dbReference type="InterPro" id="IPR006094">
    <property type="entry name" value="Oxid_FAD_bind_N"/>
</dbReference>
<feature type="chain" id="PRO_5039179186" evidence="7">
    <location>
        <begin position="27"/>
        <end position="484"/>
    </location>
</feature>
<dbReference type="Pfam" id="PF08031">
    <property type="entry name" value="BBE"/>
    <property type="match status" value="1"/>
</dbReference>
<feature type="domain" description="FAD-binding PCMH-type" evidence="8">
    <location>
        <begin position="84"/>
        <end position="253"/>
    </location>
</feature>
<dbReference type="EMBL" id="CP016174">
    <property type="protein sequence ID" value="ANN20709.1"/>
    <property type="molecule type" value="Genomic_DNA"/>
</dbReference>
<gene>
    <name evidence="9" type="ORF">SD37_37385</name>
</gene>